<dbReference type="EMBL" id="CP126222">
    <property type="protein sequence ID" value="WIA22920.1"/>
    <property type="molecule type" value="Genomic_DNA"/>
</dbReference>
<evidence type="ECO:0000256" key="2">
    <source>
        <dbReference type="SAM" id="Phobius"/>
    </source>
</evidence>
<protein>
    <recommendedName>
        <fullName evidence="3">J domain-containing protein</fullName>
    </recommendedName>
</protein>
<dbReference type="SMART" id="SM00271">
    <property type="entry name" value="DnaJ"/>
    <property type="match status" value="1"/>
</dbReference>
<keyword evidence="2" id="KW-1133">Transmembrane helix</keyword>
<dbReference type="Pfam" id="PF00226">
    <property type="entry name" value="DnaJ"/>
    <property type="match status" value="1"/>
</dbReference>
<evidence type="ECO:0000313" key="4">
    <source>
        <dbReference type="EMBL" id="WIA22920.1"/>
    </source>
</evidence>
<evidence type="ECO:0000259" key="3">
    <source>
        <dbReference type="PROSITE" id="PS50076"/>
    </source>
</evidence>
<keyword evidence="2" id="KW-0472">Membrane</keyword>
<evidence type="ECO:0000313" key="5">
    <source>
        <dbReference type="Proteomes" id="UP001244341"/>
    </source>
</evidence>
<keyword evidence="5" id="KW-1185">Reference proteome</keyword>
<name>A0ABY8UNR0_TETOB</name>
<dbReference type="InterPro" id="IPR001623">
    <property type="entry name" value="DnaJ_domain"/>
</dbReference>
<dbReference type="PRINTS" id="PR00625">
    <property type="entry name" value="JDOMAIN"/>
</dbReference>
<organism evidence="4 5">
    <name type="scientific">Tetradesmus obliquus</name>
    <name type="common">Green alga</name>
    <name type="synonym">Acutodesmus obliquus</name>
    <dbReference type="NCBI Taxonomy" id="3088"/>
    <lineage>
        <taxon>Eukaryota</taxon>
        <taxon>Viridiplantae</taxon>
        <taxon>Chlorophyta</taxon>
        <taxon>core chlorophytes</taxon>
        <taxon>Chlorophyceae</taxon>
        <taxon>CS clade</taxon>
        <taxon>Sphaeropleales</taxon>
        <taxon>Scenedesmaceae</taxon>
        <taxon>Tetradesmus</taxon>
    </lineage>
</organism>
<dbReference type="InterPro" id="IPR036869">
    <property type="entry name" value="J_dom_sf"/>
</dbReference>
<sequence>MLEAADAVAAFTAYHSKSWSWYQSKQRPALAKPFRESYLPFWVGSGSVTVEVRGAEVGHQHLVTRTDARTGKPSTQWETVWSRVQVRLAWERLLQPEEEDMQIYASWKYFRRDVQALAPKECVKLAQPITRDMLQSSAESGLGARRVGPFTLEPVRARRLLMATIESKERRRAEEEIGKLLGASQVRFVDMQCTWHGSTGTAPGGWGPSGAAAAAAGRGGLDVMPVYVPAYVFSWWHGGTKVRTFVSAVNLAVSGVHVMDDTKIATVAAAATTSIGLLFGALLPLLFWGGLAVPFSAAGLVTRFWCKAYSCIGLLFGAPLPLLFWGGLAVPFIAAGLVARFWPLLRTMWLDVLERTRHRHKFWSTEQHGDYCEADWNAAFVHSFDRYEAQQQHAEQRSSYWQAHKPWGGADPFADFQDMWKDPFSWFERMYARQQQQQQGADQQQQQRGSSRGAEWEQQYKAHRQQARYERSGSASGFRSSRDPKGYYKTLGVEPGSTTGEVQAAFRGLALQHHPDRYSSAEDKAAATRRFQHITEAYQVLRDPRRRSQYDSGMA</sequence>
<reference evidence="4 5" key="1">
    <citation type="submission" date="2023-05" db="EMBL/GenBank/DDBJ databases">
        <title>A 100% complete, gapless, phased diploid assembly of the Scenedesmus obliquus UTEX 3031 genome.</title>
        <authorList>
            <person name="Biondi T.C."/>
            <person name="Hanschen E.R."/>
            <person name="Kwon T."/>
            <person name="Eng W."/>
            <person name="Kruse C.P.S."/>
            <person name="Koehler S.I."/>
            <person name="Kunde Y."/>
            <person name="Gleasner C.D."/>
            <person name="You Mak K.T."/>
            <person name="Polle J."/>
            <person name="Hovde B.T."/>
            <person name="Starkenburg S.R."/>
        </authorList>
    </citation>
    <scope>NUCLEOTIDE SEQUENCE [LARGE SCALE GENOMIC DNA]</scope>
    <source>
        <strain evidence="4 5">DOE0152z</strain>
    </source>
</reference>
<dbReference type="Gene3D" id="1.10.287.110">
    <property type="entry name" value="DnaJ domain"/>
    <property type="match status" value="1"/>
</dbReference>
<evidence type="ECO:0000256" key="1">
    <source>
        <dbReference type="SAM" id="MobiDB-lite"/>
    </source>
</evidence>
<dbReference type="PROSITE" id="PS50076">
    <property type="entry name" value="DNAJ_2"/>
    <property type="match status" value="1"/>
</dbReference>
<feature type="domain" description="J" evidence="3">
    <location>
        <begin position="486"/>
        <end position="554"/>
    </location>
</feature>
<dbReference type="SUPFAM" id="SSF46565">
    <property type="entry name" value="Chaperone J-domain"/>
    <property type="match status" value="1"/>
</dbReference>
<dbReference type="CDD" id="cd06257">
    <property type="entry name" value="DnaJ"/>
    <property type="match status" value="1"/>
</dbReference>
<dbReference type="Proteomes" id="UP001244341">
    <property type="component" value="Chromosome 15b"/>
</dbReference>
<proteinExistence type="predicted"/>
<feature type="region of interest" description="Disordered" evidence="1">
    <location>
        <begin position="432"/>
        <end position="494"/>
    </location>
</feature>
<accession>A0ABY8UNR0</accession>
<dbReference type="PROSITE" id="PS00636">
    <property type="entry name" value="DNAJ_1"/>
    <property type="match status" value="1"/>
</dbReference>
<feature type="transmembrane region" description="Helical" evidence="2">
    <location>
        <begin position="322"/>
        <end position="342"/>
    </location>
</feature>
<feature type="compositionally biased region" description="Low complexity" evidence="1">
    <location>
        <begin position="432"/>
        <end position="453"/>
    </location>
</feature>
<gene>
    <name evidence="4" type="ORF">OEZ85_001294</name>
</gene>
<dbReference type="InterPro" id="IPR018253">
    <property type="entry name" value="DnaJ_domain_CS"/>
</dbReference>
<dbReference type="PANTHER" id="PTHR24074">
    <property type="entry name" value="CO-CHAPERONE PROTEIN DJLA"/>
    <property type="match status" value="1"/>
</dbReference>
<keyword evidence="2" id="KW-0812">Transmembrane</keyword>
<dbReference type="InterPro" id="IPR050817">
    <property type="entry name" value="DjlA_DnaK_co-chaperone"/>
</dbReference>